<dbReference type="SMART" id="SM00271">
    <property type="entry name" value="DnaJ"/>
    <property type="match status" value="1"/>
</dbReference>
<feature type="domain" description="J" evidence="7">
    <location>
        <begin position="6"/>
        <end position="71"/>
    </location>
</feature>
<dbReference type="Proteomes" id="UP000774326">
    <property type="component" value="Unassembled WGS sequence"/>
</dbReference>
<dbReference type="Gene3D" id="2.60.260.20">
    <property type="entry name" value="Urease metallochaperone UreE, N-terminal domain"/>
    <property type="match status" value="2"/>
</dbReference>
<evidence type="ECO:0000313" key="10">
    <source>
        <dbReference type="Proteomes" id="UP000774326"/>
    </source>
</evidence>
<comment type="caution">
    <text evidence="9">The sequence shown here is derived from an EMBL/GenBank/DDBJ whole genome shotgun (WGS) entry which is preliminary data.</text>
</comment>
<dbReference type="InterPro" id="IPR008971">
    <property type="entry name" value="HSP40/DnaJ_pept-bd"/>
</dbReference>
<feature type="region of interest" description="Disordered" evidence="6">
    <location>
        <begin position="92"/>
        <end position="135"/>
    </location>
</feature>
<accession>A0A9P8PN76</accession>
<evidence type="ECO:0000256" key="2">
    <source>
        <dbReference type="ARBA" id="ARBA00022737"/>
    </source>
</evidence>
<dbReference type="PROSITE" id="PS50076">
    <property type="entry name" value="DNAJ_2"/>
    <property type="match status" value="1"/>
</dbReference>
<evidence type="ECO:0000259" key="8">
    <source>
        <dbReference type="PROSITE" id="PS51188"/>
    </source>
</evidence>
<dbReference type="CDD" id="cd06257">
    <property type="entry name" value="DnaJ"/>
    <property type="match status" value="1"/>
</dbReference>
<dbReference type="GO" id="GO:0008270">
    <property type="term" value="F:zinc ion binding"/>
    <property type="evidence" value="ECO:0007669"/>
    <property type="project" value="UniProtKB-KW"/>
</dbReference>
<reference evidence="9" key="2">
    <citation type="submission" date="2021-01" db="EMBL/GenBank/DDBJ databases">
        <authorList>
            <person name="Schikora-Tamarit M.A."/>
        </authorList>
    </citation>
    <scope>NUCLEOTIDE SEQUENCE</scope>
    <source>
        <strain evidence="9">CBS2887</strain>
    </source>
</reference>
<keyword evidence="2" id="KW-0677">Repeat</keyword>
<dbReference type="SUPFAM" id="SSF57938">
    <property type="entry name" value="DnaJ/Hsp40 cysteine-rich domain"/>
    <property type="match status" value="1"/>
</dbReference>
<dbReference type="CDD" id="cd10719">
    <property type="entry name" value="DnaJ_zf"/>
    <property type="match status" value="1"/>
</dbReference>
<dbReference type="InterPro" id="IPR036869">
    <property type="entry name" value="J_dom_sf"/>
</dbReference>
<dbReference type="GO" id="GO:0030544">
    <property type="term" value="F:Hsp70 protein binding"/>
    <property type="evidence" value="ECO:0007669"/>
    <property type="project" value="InterPro"/>
</dbReference>
<dbReference type="InterPro" id="IPR001305">
    <property type="entry name" value="HSP_DnaJ_Cys-rich_dom"/>
</dbReference>
<protein>
    <recommendedName>
        <fullName evidence="11">J domain-containing protein</fullName>
    </recommendedName>
</protein>
<dbReference type="InterPro" id="IPR001623">
    <property type="entry name" value="DnaJ_domain"/>
</dbReference>
<evidence type="ECO:0000256" key="1">
    <source>
        <dbReference type="ARBA" id="ARBA00022723"/>
    </source>
</evidence>
<gene>
    <name evidence="9" type="ORF">WICPIJ_009523</name>
</gene>
<dbReference type="Pfam" id="PF01556">
    <property type="entry name" value="DnaJ_C"/>
    <property type="match status" value="1"/>
</dbReference>
<evidence type="ECO:0000256" key="6">
    <source>
        <dbReference type="SAM" id="MobiDB-lite"/>
    </source>
</evidence>
<dbReference type="SUPFAM" id="SSF49493">
    <property type="entry name" value="HSP40/DnaJ peptide-binding domain"/>
    <property type="match status" value="2"/>
</dbReference>
<evidence type="ECO:0000256" key="3">
    <source>
        <dbReference type="ARBA" id="ARBA00022771"/>
    </source>
</evidence>
<dbReference type="CDD" id="cd10747">
    <property type="entry name" value="DnaJ_C"/>
    <property type="match status" value="1"/>
</dbReference>
<dbReference type="GO" id="GO:0006457">
    <property type="term" value="P:protein folding"/>
    <property type="evidence" value="ECO:0007669"/>
    <property type="project" value="InterPro"/>
</dbReference>
<name>A0A9P8PN76_WICPI</name>
<keyword evidence="3 5" id="KW-0863">Zinc-finger</keyword>
<dbReference type="SUPFAM" id="SSF46565">
    <property type="entry name" value="Chaperone J-domain"/>
    <property type="match status" value="1"/>
</dbReference>
<proteinExistence type="predicted"/>
<evidence type="ECO:0000259" key="7">
    <source>
        <dbReference type="PROSITE" id="PS50076"/>
    </source>
</evidence>
<feature type="zinc finger region" description="CR-type" evidence="5">
    <location>
        <begin position="234"/>
        <end position="309"/>
    </location>
</feature>
<evidence type="ECO:0000313" key="9">
    <source>
        <dbReference type="EMBL" id="KAH3674565.1"/>
    </source>
</evidence>
<dbReference type="AlphaFoldDB" id="A0A9P8PN76"/>
<dbReference type="Gene3D" id="1.10.287.110">
    <property type="entry name" value="DnaJ domain"/>
    <property type="match status" value="1"/>
</dbReference>
<evidence type="ECO:0008006" key="11">
    <source>
        <dbReference type="Google" id="ProtNLM"/>
    </source>
</evidence>
<dbReference type="InterPro" id="IPR002939">
    <property type="entry name" value="DnaJ_C"/>
</dbReference>
<dbReference type="InterPro" id="IPR018253">
    <property type="entry name" value="DnaJ_domain_CS"/>
</dbReference>
<sequence length="551" mass="62359">MVVDSTYYDVLELAVDAGELDIKKSYRVMALKWHPDKNNHTLESTTKFQQLTKAYQVLVDPVQREIYDNYGEKGINGEVPIEASDGSFFYFDQAKNANNGGDNSTSSHSDEASPSANPQDRPRFNNPKYNSYYDNYNSTNVNANTTNFNTTTNISNTTTYNTNFDNSVSNVQAPGGYHGANSQFMTNANANHPHTANELFNQFFGDFQRTAKTINKSPTIRHKLSCALSELYHGRRTKLGLSRRIICPHCNGKGGSLLRCEQCENGRLIVENGQYHQNFEVMCQNCKGTSEILTQICNHCKGLKLIKEKKILSLFIKPGSMHNDEIVFQEQGDHGLNVLPGDVVVSVDELKHEFFSRMGDDLFCKVKIPLIDSLTGGYIYINHLNGTKLKMKISGIIRPNTEKFLRNYGMPKKSHTHYHDANEEIGGEKTQYGNLIIKFEIEFPLEVKVQDHEELRKILKPDHEESSEAAEGGEGEENVVVIEELLDYHGQTHATTPATSHFAPQQQQPYNFDFSNQHQHQQHFHNSSIFPTAMNDENQATFQGKKRKNEA</sequence>
<keyword evidence="1 5" id="KW-0479">Metal-binding</keyword>
<dbReference type="Pfam" id="PF00226">
    <property type="entry name" value="DnaJ"/>
    <property type="match status" value="1"/>
</dbReference>
<feature type="domain" description="CR-type" evidence="8">
    <location>
        <begin position="234"/>
        <end position="309"/>
    </location>
</feature>
<feature type="compositionally biased region" description="Low complexity" evidence="6">
    <location>
        <begin position="125"/>
        <end position="135"/>
    </location>
</feature>
<keyword evidence="4 5" id="KW-0862">Zinc</keyword>
<evidence type="ECO:0000256" key="4">
    <source>
        <dbReference type="ARBA" id="ARBA00022833"/>
    </source>
</evidence>
<evidence type="ECO:0000256" key="5">
    <source>
        <dbReference type="PROSITE-ProRule" id="PRU00546"/>
    </source>
</evidence>
<reference evidence="9" key="1">
    <citation type="journal article" date="2021" name="Open Biol.">
        <title>Shared evolutionary footprints suggest mitochondrial oxidative damage underlies multiple complex I losses in fungi.</title>
        <authorList>
            <person name="Schikora-Tamarit M.A."/>
            <person name="Marcet-Houben M."/>
            <person name="Nosek J."/>
            <person name="Gabaldon T."/>
        </authorList>
    </citation>
    <scope>NUCLEOTIDE SEQUENCE</scope>
    <source>
        <strain evidence="9">CBS2887</strain>
    </source>
</reference>
<dbReference type="GO" id="GO:0051082">
    <property type="term" value="F:unfolded protein binding"/>
    <property type="evidence" value="ECO:0007669"/>
    <property type="project" value="InterPro"/>
</dbReference>
<dbReference type="PROSITE" id="PS00636">
    <property type="entry name" value="DNAJ_1"/>
    <property type="match status" value="1"/>
</dbReference>
<dbReference type="EMBL" id="JAEUBG010005498">
    <property type="protein sequence ID" value="KAH3674565.1"/>
    <property type="molecule type" value="Genomic_DNA"/>
</dbReference>
<dbReference type="InterPro" id="IPR036410">
    <property type="entry name" value="HSP_DnaJ_Cys-rich_dom_sf"/>
</dbReference>
<feature type="compositionally biased region" description="Polar residues" evidence="6">
    <location>
        <begin position="95"/>
        <end position="118"/>
    </location>
</feature>
<dbReference type="InterPro" id="IPR044713">
    <property type="entry name" value="DNJA1/2-like"/>
</dbReference>
<dbReference type="PROSITE" id="PS51188">
    <property type="entry name" value="ZF_CR"/>
    <property type="match status" value="1"/>
</dbReference>
<dbReference type="OrthoDB" id="550424at2759"/>
<keyword evidence="10" id="KW-1185">Reference proteome</keyword>
<dbReference type="PANTHER" id="PTHR43888">
    <property type="entry name" value="DNAJ-LIKE-2, ISOFORM A-RELATED"/>
    <property type="match status" value="1"/>
</dbReference>
<organism evidence="9 10">
    <name type="scientific">Wickerhamomyces pijperi</name>
    <name type="common">Yeast</name>
    <name type="synonym">Pichia pijperi</name>
    <dbReference type="NCBI Taxonomy" id="599730"/>
    <lineage>
        <taxon>Eukaryota</taxon>
        <taxon>Fungi</taxon>
        <taxon>Dikarya</taxon>
        <taxon>Ascomycota</taxon>
        <taxon>Saccharomycotina</taxon>
        <taxon>Saccharomycetes</taxon>
        <taxon>Phaffomycetales</taxon>
        <taxon>Wickerhamomycetaceae</taxon>
        <taxon>Wickerhamomyces</taxon>
    </lineage>
</organism>
<dbReference type="PRINTS" id="PR00625">
    <property type="entry name" value="JDOMAIN"/>
</dbReference>
<dbReference type="Gene3D" id="2.10.230.10">
    <property type="entry name" value="Heat shock protein DnaJ, cysteine-rich domain"/>
    <property type="match status" value="1"/>
</dbReference>